<evidence type="ECO:0000313" key="3">
    <source>
        <dbReference type="Proteomes" id="UP000256328"/>
    </source>
</evidence>
<feature type="signal peptide" evidence="1">
    <location>
        <begin position="1"/>
        <end position="22"/>
    </location>
</feature>
<evidence type="ECO:0000256" key="1">
    <source>
        <dbReference type="SAM" id="SignalP"/>
    </source>
</evidence>
<dbReference type="OrthoDB" id="4121208at2759"/>
<accession>A0A3D8QHI9</accession>
<organism evidence="2 3">
    <name type="scientific">Coleophoma crateriformis</name>
    <dbReference type="NCBI Taxonomy" id="565419"/>
    <lineage>
        <taxon>Eukaryota</taxon>
        <taxon>Fungi</taxon>
        <taxon>Dikarya</taxon>
        <taxon>Ascomycota</taxon>
        <taxon>Pezizomycotina</taxon>
        <taxon>Leotiomycetes</taxon>
        <taxon>Helotiales</taxon>
        <taxon>Dermateaceae</taxon>
        <taxon>Coleophoma</taxon>
    </lineage>
</organism>
<protein>
    <submittedName>
        <fullName evidence="2">Uncharacterized protein</fullName>
    </submittedName>
</protein>
<feature type="chain" id="PRO_5017784033" evidence="1">
    <location>
        <begin position="23"/>
        <end position="367"/>
    </location>
</feature>
<evidence type="ECO:0000313" key="2">
    <source>
        <dbReference type="EMBL" id="RDW61296.1"/>
    </source>
</evidence>
<keyword evidence="3" id="KW-1185">Reference proteome</keyword>
<dbReference type="AlphaFoldDB" id="A0A3D8QHI9"/>
<sequence length="367" mass="39036">MASPQSLLFLATWAVCILPIQAWFWGHHENAWSQYHPKQFRRGSDSPQVAAPSLGVGSSILSGLAGWNASSSRGTLVAAFTVSPGAPTIATPRTASQGMIVTSILPQYEVCNLPGASLTSCSTVLEIFTVSSCSAVVTGFFTTVTVSDCNQSITFSSQSSYSLATASVTPTMTATKQTPELPSMTTYVESVISYYVAPWQSLVSNNPSGITLTICTVSYTGYESCVQIQEVWMIHTEYIPVVVTSELAISRSFTSPVVILFGPSLSITANAGDFEFATQIEFSSMSANVTTSTSIIGTQSLVQLLTTVNAQSPTATFLPSHSVSSHSRTTTSITTVHKTTHFTTSITITKTSDDAQLYTKMSLSAEP</sequence>
<dbReference type="Proteomes" id="UP000256328">
    <property type="component" value="Unassembled WGS sequence"/>
</dbReference>
<proteinExistence type="predicted"/>
<dbReference type="EMBL" id="PDLN01000018">
    <property type="protein sequence ID" value="RDW61296.1"/>
    <property type="molecule type" value="Genomic_DNA"/>
</dbReference>
<comment type="caution">
    <text evidence="2">The sequence shown here is derived from an EMBL/GenBank/DDBJ whole genome shotgun (WGS) entry which is preliminary data.</text>
</comment>
<gene>
    <name evidence="2" type="ORF">BP5796_11188</name>
</gene>
<keyword evidence="1" id="KW-0732">Signal</keyword>
<name>A0A3D8QHI9_9HELO</name>
<reference evidence="2 3" key="1">
    <citation type="journal article" date="2018" name="IMA Fungus">
        <title>IMA Genome-F 9: Draft genome sequence of Annulohypoxylon stygium, Aspergillus mulundensis, Berkeleyomyces basicola (syn. Thielaviopsis basicola), Ceratocystis smalleyi, two Cercospora beticola strains, Coleophoma cylindrospora, Fusarium fracticaudum, Phialophora cf. hyalina, and Morchella septimelata.</title>
        <authorList>
            <person name="Wingfield B.D."/>
            <person name="Bills G.F."/>
            <person name="Dong Y."/>
            <person name="Huang W."/>
            <person name="Nel W.J."/>
            <person name="Swalarsk-Parry B.S."/>
            <person name="Vaghefi N."/>
            <person name="Wilken P.M."/>
            <person name="An Z."/>
            <person name="de Beer Z.W."/>
            <person name="De Vos L."/>
            <person name="Chen L."/>
            <person name="Duong T.A."/>
            <person name="Gao Y."/>
            <person name="Hammerbacher A."/>
            <person name="Kikkert J.R."/>
            <person name="Li Y."/>
            <person name="Li H."/>
            <person name="Li K."/>
            <person name="Li Q."/>
            <person name="Liu X."/>
            <person name="Ma X."/>
            <person name="Naidoo K."/>
            <person name="Pethybridge S.J."/>
            <person name="Sun J."/>
            <person name="Steenkamp E.T."/>
            <person name="van der Nest M.A."/>
            <person name="van Wyk S."/>
            <person name="Wingfield M.J."/>
            <person name="Xiong C."/>
            <person name="Yue Q."/>
            <person name="Zhang X."/>
        </authorList>
    </citation>
    <scope>NUCLEOTIDE SEQUENCE [LARGE SCALE GENOMIC DNA]</scope>
    <source>
        <strain evidence="2 3">BP5796</strain>
    </source>
</reference>